<evidence type="ECO:0000256" key="1">
    <source>
        <dbReference type="ARBA" id="ARBA00001936"/>
    </source>
</evidence>
<evidence type="ECO:0000256" key="3">
    <source>
        <dbReference type="ARBA" id="ARBA00006506"/>
    </source>
</evidence>
<proteinExistence type="inferred from homology"/>
<feature type="domain" description="Nudix hydrolase" evidence="8">
    <location>
        <begin position="23"/>
        <end position="158"/>
    </location>
</feature>
<evidence type="ECO:0000313" key="10">
    <source>
        <dbReference type="Proteomes" id="UP000216101"/>
    </source>
</evidence>
<organism evidence="9 10">
    <name type="scientific">Cellvibrio mixtus</name>
    <dbReference type="NCBI Taxonomy" id="39650"/>
    <lineage>
        <taxon>Bacteria</taxon>
        <taxon>Pseudomonadati</taxon>
        <taxon>Pseudomonadota</taxon>
        <taxon>Gammaproteobacteria</taxon>
        <taxon>Cellvibrionales</taxon>
        <taxon>Cellvibrionaceae</taxon>
        <taxon>Cellvibrio</taxon>
    </lineage>
</organism>
<dbReference type="Pfam" id="PF00293">
    <property type="entry name" value="NUDIX"/>
    <property type="match status" value="1"/>
</dbReference>
<comment type="caution">
    <text evidence="9">The sequence shown here is derived from an EMBL/GenBank/DDBJ whole genome shotgun (WGS) entry which is preliminary data.</text>
</comment>
<dbReference type="CDD" id="cd03426">
    <property type="entry name" value="NUDIX_CoAse_Nudt7"/>
    <property type="match status" value="1"/>
</dbReference>
<dbReference type="GO" id="GO:0000287">
    <property type="term" value="F:magnesium ion binding"/>
    <property type="evidence" value="ECO:0007669"/>
    <property type="project" value="InterPro"/>
</dbReference>
<comment type="cofactor">
    <cofactor evidence="2">
        <name>Mg(2+)</name>
        <dbReference type="ChEBI" id="CHEBI:18420"/>
    </cofactor>
</comment>
<keyword evidence="4" id="KW-0479">Metal-binding</keyword>
<name>A0A266Q847_9GAMM</name>
<keyword evidence="10" id="KW-1185">Reference proteome</keyword>
<gene>
    <name evidence="9" type="ORF">CBP51_03000</name>
</gene>
<dbReference type="InterPro" id="IPR045121">
    <property type="entry name" value="CoAse"/>
</dbReference>
<protein>
    <submittedName>
        <fullName evidence="9">Coenzyme A pyrophosphatase</fullName>
    </submittedName>
</protein>
<sequence length="187" mass="20727">MTSWLFDGLAQQLTNIPSYPVSSPQAAVLVLISRGDNPSILFTKRAAHLRHHPGEVCFPGGMWEPGDDNLLVTAQREVHEEIGLPAGHIQLLGALPQSHTRAGTAVTPFVAHFDASINLQPSPDELESIFMVPLAEFQAGLQVREDHFERHGHILRVPVYHYQGYEIWGFTAAVTAQLLRLVDRALR</sequence>
<dbReference type="InterPro" id="IPR015797">
    <property type="entry name" value="NUDIX_hydrolase-like_dom_sf"/>
</dbReference>
<comment type="cofactor">
    <cofactor evidence="1">
        <name>Mn(2+)</name>
        <dbReference type="ChEBI" id="CHEBI:29035"/>
    </cofactor>
</comment>
<dbReference type="InterPro" id="IPR000086">
    <property type="entry name" value="NUDIX_hydrolase_dom"/>
</dbReference>
<dbReference type="PANTHER" id="PTHR12992">
    <property type="entry name" value="NUDIX HYDROLASE"/>
    <property type="match status" value="1"/>
</dbReference>
<dbReference type="AlphaFoldDB" id="A0A266Q847"/>
<accession>A0A266Q847</accession>
<dbReference type="EMBL" id="NHNI01000001">
    <property type="protein sequence ID" value="OZY86012.1"/>
    <property type="molecule type" value="Genomic_DNA"/>
</dbReference>
<comment type="similarity">
    <text evidence="3">Belongs to the Nudix hydrolase family. PCD1 subfamily.</text>
</comment>
<dbReference type="GO" id="GO:0009132">
    <property type="term" value="P:nucleoside diphosphate metabolic process"/>
    <property type="evidence" value="ECO:0007669"/>
    <property type="project" value="InterPro"/>
</dbReference>
<dbReference type="PROSITE" id="PS51462">
    <property type="entry name" value="NUDIX"/>
    <property type="match status" value="1"/>
</dbReference>
<dbReference type="GO" id="GO:0030145">
    <property type="term" value="F:manganese ion binding"/>
    <property type="evidence" value="ECO:0007669"/>
    <property type="project" value="InterPro"/>
</dbReference>
<keyword evidence="6" id="KW-0460">Magnesium</keyword>
<dbReference type="GO" id="GO:0010945">
    <property type="term" value="F:coenzyme A diphosphatase activity"/>
    <property type="evidence" value="ECO:0007669"/>
    <property type="project" value="InterPro"/>
</dbReference>
<reference evidence="10" key="1">
    <citation type="submission" date="2017-05" db="EMBL/GenBank/DDBJ databases">
        <authorList>
            <person name="Barney B.M."/>
        </authorList>
    </citation>
    <scope>NUCLEOTIDE SEQUENCE [LARGE SCALE GENOMIC DNA]</scope>
    <source>
        <strain evidence="10">PSBB022</strain>
    </source>
</reference>
<dbReference type="PROSITE" id="PS01293">
    <property type="entry name" value="NUDIX_COA"/>
    <property type="match status" value="1"/>
</dbReference>
<dbReference type="InterPro" id="IPR000059">
    <property type="entry name" value="NUDIX_hydrolase_NudL_CS"/>
</dbReference>
<evidence type="ECO:0000256" key="6">
    <source>
        <dbReference type="ARBA" id="ARBA00022842"/>
    </source>
</evidence>
<evidence type="ECO:0000259" key="8">
    <source>
        <dbReference type="PROSITE" id="PS51462"/>
    </source>
</evidence>
<dbReference type="SUPFAM" id="SSF55811">
    <property type="entry name" value="Nudix"/>
    <property type="match status" value="1"/>
</dbReference>
<dbReference type="PANTHER" id="PTHR12992:SF11">
    <property type="entry name" value="MITOCHONDRIAL COENZYME A DIPHOSPHATASE NUDT8"/>
    <property type="match status" value="1"/>
</dbReference>
<evidence type="ECO:0000256" key="7">
    <source>
        <dbReference type="ARBA" id="ARBA00023211"/>
    </source>
</evidence>
<keyword evidence="5" id="KW-0378">Hydrolase</keyword>
<dbReference type="Gene3D" id="3.90.79.10">
    <property type="entry name" value="Nucleoside Triphosphate Pyrophosphohydrolase"/>
    <property type="match status" value="1"/>
</dbReference>
<evidence type="ECO:0000256" key="5">
    <source>
        <dbReference type="ARBA" id="ARBA00022801"/>
    </source>
</evidence>
<dbReference type="Proteomes" id="UP000216101">
    <property type="component" value="Unassembled WGS sequence"/>
</dbReference>
<evidence type="ECO:0000256" key="2">
    <source>
        <dbReference type="ARBA" id="ARBA00001946"/>
    </source>
</evidence>
<keyword evidence="7" id="KW-0464">Manganese</keyword>
<evidence type="ECO:0000256" key="4">
    <source>
        <dbReference type="ARBA" id="ARBA00022723"/>
    </source>
</evidence>
<evidence type="ECO:0000313" key="9">
    <source>
        <dbReference type="EMBL" id="OZY86012.1"/>
    </source>
</evidence>